<gene>
    <name evidence="9" type="ORF">NCGR_LOCUS48761</name>
</gene>
<name>A0A811R5W0_9POAL</name>
<evidence type="ECO:0000256" key="4">
    <source>
        <dbReference type="ARBA" id="ARBA00022679"/>
    </source>
</evidence>
<feature type="compositionally biased region" description="Low complexity" evidence="7">
    <location>
        <begin position="182"/>
        <end position="200"/>
    </location>
</feature>
<dbReference type="InterPro" id="IPR013083">
    <property type="entry name" value="Znf_RING/FYVE/PHD"/>
</dbReference>
<dbReference type="SUPFAM" id="SSF57850">
    <property type="entry name" value="RING/U-box"/>
    <property type="match status" value="1"/>
</dbReference>
<dbReference type="Gene3D" id="1.25.10.10">
    <property type="entry name" value="Leucine-rich Repeat Variant"/>
    <property type="match status" value="2"/>
</dbReference>
<evidence type="ECO:0000256" key="5">
    <source>
        <dbReference type="ARBA" id="ARBA00022786"/>
    </source>
</evidence>
<feature type="compositionally biased region" description="Basic residues" evidence="7">
    <location>
        <begin position="542"/>
        <end position="552"/>
    </location>
</feature>
<evidence type="ECO:0000256" key="6">
    <source>
        <dbReference type="PROSITE-ProRule" id="PRU00259"/>
    </source>
</evidence>
<evidence type="ECO:0000259" key="8">
    <source>
        <dbReference type="PROSITE" id="PS51698"/>
    </source>
</evidence>
<comment type="caution">
    <text evidence="9">The sequence shown here is derived from an EMBL/GenBank/DDBJ whole genome shotgun (WGS) entry which is preliminary data.</text>
</comment>
<dbReference type="SMART" id="SM00504">
    <property type="entry name" value="Ubox"/>
    <property type="match status" value="1"/>
</dbReference>
<accession>A0A811R5W0</accession>
<feature type="region of interest" description="Disordered" evidence="7">
    <location>
        <begin position="159"/>
        <end position="207"/>
    </location>
</feature>
<feature type="compositionally biased region" description="Basic and acidic residues" evidence="7">
    <location>
        <begin position="521"/>
        <end position="541"/>
    </location>
</feature>
<dbReference type="SMART" id="SM00185">
    <property type="entry name" value="ARM"/>
    <property type="match status" value="4"/>
</dbReference>
<dbReference type="PROSITE" id="PS50176">
    <property type="entry name" value="ARM_REPEAT"/>
    <property type="match status" value="2"/>
</dbReference>
<dbReference type="AlphaFoldDB" id="A0A811R5W0"/>
<dbReference type="EMBL" id="CAJGYO010000013">
    <property type="protein sequence ID" value="CAD6265456.1"/>
    <property type="molecule type" value="Genomic_DNA"/>
</dbReference>
<keyword evidence="4" id="KW-0808">Transferase</keyword>
<dbReference type="FunFam" id="1.25.10.10:FF:000392">
    <property type="entry name" value="RING-type E3 ubiquitin transferase"/>
    <property type="match status" value="1"/>
</dbReference>
<dbReference type="OrthoDB" id="7537227at2759"/>
<dbReference type="UniPathway" id="UPA00143"/>
<dbReference type="InterPro" id="IPR003613">
    <property type="entry name" value="Ubox_domain"/>
</dbReference>
<dbReference type="PANTHER" id="PTHR23315:SF221">
    <property type="entry name" value="RING-TYPE E3 UBIQUITIN TRANSFERASE"/>
    <property type="match status" value="1"/>
</dbReference>
<evidence type="ECO:0000256" key="3">
    <source>
        <dbReference type="ARBA" id="ARBA00012483"/>
    </source>
</evidence>
<proteinExistence type="predicted"/>
<dbReference type="GO" id="GO:0061630">
    <property type="term" value="F:ubiquitin protein ligase activity"/>
    <property type="evidence" value="ECO:0007669"/>
    <property type="project" value="UniProtKB-EC"/>
</dbReference>
<feature type="region of interest" description="Disordered" evidence="7">
    <location>
        <begin position="16"/>
        <end position="48"/>
    </location>
</feature>
<organism evidence="9 10">
    <name type="scientific">Miscanthus lutarioriparius</name>
    <dbReference type="NCBI Taxonomy" id="422564"/>
    <lineage>
        <taxon>Eukaryota</taxon>
        <taxon>Viridiplantae</taxon>
        <taxon>Streptophyta</taxon>
        <taxon>Embryophyta</taxon>
        <taxon>Tracheophyta</taxon>
        <taxon>Spermatophyta</taxon>
        <taxon>Magnoliopsida</taxon>
        <taxon>Liliopsida</taxon>
        <taxon>Poales</taxon>
        <taxon>Poaceae</taxon>
        <taxon>PACMAD clade</taxon>
        <taxon>Panicoideae</taxon>
        <taxon>Andropogonodae</taxon>
        <taxon>Andropogoneae</taxon>
        <taxon>Saccharinae</taxon>
        <taxon>Miscanthus</taxon>
    </lineage>
</organism>
<evidence type="ECO:0000256" key="2">
    <source>
        <dbReference type="ARBA" id="ARBA00004906"/>
    </source>
</evidence>
<keyword evidence="5" id="KW-0833">Ubl conjugation pathway</keyword>
<feature type="region of interest" description="Disordered" evidence="7">
    <location>
        <begin position="520"/>
        <end position="575"/>
    </location>
</feature>
<sequence>MGAERARRWKLLPFRSLSLPPPAASKPKNRPPDVTVPPPPATKDNKGEEEVPADFLCCPILHTPMADPVILPSGQTYERACVLACAELGLSLGPEGVVAGDRGTPGGGVAAAIPNDALRAAVRTWCALSGRAVPVAPSGEEARVAVLRAVVAGTQVPARSSSNLSCSSEGAPAPARSASNLSCSSEGASAASTSSSSSGRSSREMAPVDVQVVVRGKEAAKEEQDDPVRVADAEEEAVAKAVEAGDETEVEAAMAALRRATREGTARRCALCGPRLLAALRRVLLSSRHTASARADAAAALANLSLEPENRVPVVRAGAVPALVEVLASAASPAEAREHAAGALFGLALHEGNRAAIGVLGALPPLLAALADRDHAAPRARRDAGMALYHLSFAAVNHSKLARAPGASRTLLSVACDAAEAAPIRRLALMVLCNVAACAEGSAALMDAGAVATASAILSEGACHAELQECCVEALYAMSRGSPRFRGLARAAGADRPLILIAEQASPGVDKEVVQTVLRTMGRDSSDDDHTSVCRNDEGHHGRSSLPHRRRVASGSAPPAATPPSSHQWRSVCID</sequence>
<evidence type="ECO:0000313" key="9">
    <source>
        <dbReference type="EMBL" id="CAD6265456.1"/>
    </source>
</evidence>
<feature type="compositionally biased region" description="Low complexity" evidence="7">
    <location>
        <begin position="553"/>
        <end position="566"/>
    </location>
</feature>
<reference evidence="9" key="1">
    <citation type="submission" date="2020-10" db="EMBL/GenBank/DDBJ databases">
        <authorList>
            <person name="Han B."/>
            <person name="Lu T."/>
            <person name="Zhao Q."/>
            <person name="Huang X."/>
            <person name="Zhao Y."/>
        </authorList>
    </citation>
    <scope>NUCLEOTIDE SEQUENCE</scope>
</reference>
<feature type="domain" description="U-box" evidence="8">
    <location>
        <begin position="51"/>
        <end position="132"/>
    </location>
</feature>
<evidence type="ECO:0000256" key="7">
    <source>
        <dbReference type="SAM" id="MobiDB-lite"/>
    </source>
</evidence>
<dbReference type="SUPFAM" id="SSF48371">
    <property type="entry name" value="ARM repeat"/>
    <property type="match status" value="1"/>
</dbReference>
<dbReference type="InterPro" id="IPR016024">
    <property type="entry name" value="ARM-type_fold"/>
</dbReference>
<dbReference type="InterPro" id="IPR011989">
    <property type="entry name" value="ARM-like"/>
</dbReference>
<dbReference type="EC" id="2.3.2.27" evidence="3"/>
<dbReference type="GO" id="GO:0016567">
    <property type="term" value="P:protein ubiquitination"/>
    <property type="evidence" value="ECO:0007669"/>
    <property type="project" value="UniProtKB-UniPathway"/>
</dbReference>
<dbReference type="FunFam" id="3.30.40.10:FF:000491">
    <property type="entry name" value="RING-type E3 ubiquitin transferase"/>
    <property type="match status" value="1"/>
</dbReference>
<evidence type="ECO:0000313" key="10">
    <source>
        <dbReference type="Proteomes" id="UP000604825"/>
    </source>
</evidence>
<feature type="repeat" description="ARM" evidence="6">
    <location>
        <begin position="275"/>
        <end position="319"/>
    </location>
</feature>
<keyword evidence="10" id="KW-1185">Reference proteome</keyword>
<dbReference type="PANTHER" id="PTHR23315">
    <property type="entry name" value="U BOX DOMAIN-CONTAINING"/>
    <property type="match status" value="1"/>
</dbReference>
<dbReference type="Proteomes" id="UP000604825">
    <property type="component" value="Unassembled WGS sequence"/>
</dbReference>
<dbReference type="FunFam" id="1.25.10.10:FF:000285">
    <property type="entry name" value="RING-type E3 ubiquitin transferase"/>
    <property type="match status" value="1"/>
</dbReference>
<evidence type="ECO:0000256" key="1">
    <source>
        <dbReference type="ARBA" id="ARBA00000900"/>
    </source>
</evidence>
<dbReference type="InterPro" id="IPR000225">
    <property type="entry name" value="Armadillo"/>
</dbReference>
<comment type="pathway">
    <text evidence="2">Protein modification; protein ubiquitination.</text>
</comment>
<protein>
    <recommendedName>
        <fullName evidence="3">RING-type E3 ubiquitin transferase</fullName>
        <ecNumber evidence="3">2.3.2.27</ecNumber>
    </recommendedName>
</protein>
<dbReference type="PROSITE" id="PS51698">
    <property type="entry name" value="U_BOX"/>
    <property type="match status" value="1"/>
</dbReference>
<comment type="catalytic activity">
    <reaction evidence="1">
        <text>S-ubiquitinyl-[E2 ubiquitin-conjugating enzyme]-L-cysteine + [acceptor protein]-L-lysine = [E2 ubiquitin-conjugating enzyme]-L-cysteine + N(6)-ubiquitinyl-[acceptor protein]-L-lysine.</text>
        <dbReference type="EC" id="2.3.2.27"/>
    </reaction>
</comment>
<feature type="repeat" description="ARM" evidence="6">
    <location>
        <begin position="318"/>
        <end position="357"/>
    </location>
</feature>
<dbReference type="Gene3D" id="3.30.40.10">
    <property type="entry name" value="Zinc/RING finger domain, C3HC4 (zinc finger)"/>
    <property type="match status" value="1"/>
</dbReference>
<feature type="compositionally biased region" description="Polar residues" evidence="7">
    <location>
        <begin position="159"/>
        <end position="168"/>
    </location>
</feature>
<dbReference type="Pfam" id="PF04564">
    <property type="entry name" value="U-box"/>
    <property type="match status" value="1"/>
</dbReference>